<keyword evidence="5" id="KW-1185">Reference proteome</keyword>
<feature type="transmembrane region" description="Helical" evidence="2">
    <location>
        <begin position="15"/>
        <end position="33"/>
    </location>
</feature>
<dbReference type="Gene3D" id="2.60.40.10">
    <property type="entry name" value="Immunoglobulins"/>
    <property type="match status" value="1"/>
</dbReference>
<feature type="region of interest" description="Disordered" evidence="1">
    <location>
        <begin position="258"/>
        <end position="296"/>
    </location>
</feature>
<reference evidence="4 5" key="1">
    <citation type="submission" date="2016-11" db="EMBL/GenBank/DDBJ databases">
        <title>Description of two novel members of the family Erysipelotrichaceae: Ileibacterium lipovorans gen. nov., sp. nov. and Dubosiella newyorkensis, gen. nov., sp. nov.</title>
        <authorList>
            <person name="Cox L.M."/>
            <person name="Sohn J."/>
            <person name="Tyrrell K.L."/>
            <person name="Citron D.M."/>
            <person name="Lawson P.A."/>
            <person name="Patel N.B."/>
            <person name="Iizumi T."/>
            <person name="Perez-Perez G.I."/>
            <person name="Goldstein E.J."/>
            <person name="Blaser M.J."/>
        </authorList>
    </citation>
    <scope>NUCLEOTIDE SEQUENCE [LARGE SCALE GENOMIC DNA]</scope>
    <source>
        <strain evidence="4 5">NYU-BL-A3</strain>
    </source>
</reference>
<dbReference type="RefSeq" id="WP_075817926.1">
    <property type="nucleotide sequence ID" value="NZ_CAJUTZ010000047.1"/>
</dbReference>
<proteinExistence type="predicted"/>
<protein>
    <recommendedName>
        <fullName evidence="3">Pesticidal crystal protein Cry22Aa Ig-like domain-containing protein</fullName>
    </recommendedName>
</protein>
<feature type="domain" description="Pesticidal crystal protein Cry22Aa Ig-like" evidence="3">
    <location>
        <begin position="198"/>
        <end position="255"/>
    </location>
</feature>
<dbReference type="InterPro" id="IPR032179">
    <property type="entry name" value="Cry22Aa_Ig-like"/>
</dbReference>
<name>A0A1U7NIC1_9FIRM</name>
<accession>A0A1U7NIC1</accession>
<dbReference type="Pfam" id="PF16403">
    <property type="entry name" value="Bact_surface_Ig-like"/>
    <property type="match status" value="1"/>
</dbReference>
<evidence type="ECO:0000256" key="1">
    <source>
        <dbReference type="SAM" id="MobiDB-lite"/>
    </source>
</evidence>
<keyword evidence="2" id="KW-0472">Membrane</keyword>
<keyword evidence="2" id="KW-0812">Transmembrane</keyword>
<evidence type="ECO:0000259" key="3">
    <source>
        <dbReference type="Pfam" id="PF16403"/>
    </source>
</evidence>
<dbReference type="AlphaFoldDB" id="A0A1U7NIC1"/>
<comment type="caution">
    <text evidence="4">The sequence shown here is derived from an EMBL/GenBank/DDBJ whole genome shotgun (WGS) entry which is preliminary data.</text>
</comment>
<organism evidence="4 5">
    <name type="scientific">Ileibacterium valens</name>
    <dbReference type="NCBI Taxonomy" id="1862668"/>
    <lineage>
        <taxon>Bacteria</taxon>
        <taxon>Bacillati</taxon>
        <taxon>Bacillota</taxon>
        <taxon>Erysipelotrichia</taxon>
        <taxon>Erysipelotrichales</taxon>
        <taxon>Erysipelotrichaceae</taxon>
        <taxon>Ileibacterium</taxon>
    </lineage>
</organism>
<dbReference type="Proteomes" id="UP000186341">
    <property type="component" value="Unassembled WGS sequence"/>
</dbReference>
<feature type="compositionally biased region" description="Acidic residues" evidence="1">
    <location>
        <begin position="275"/>
        <end position="288"/>
    </location>
</feature>
<dbReference type="OrthoDB" id="9812065at2"/>
<evidence type="ECO:0000256" key="2">
    <source>
        <dbReference type="SAM" id="Phobius"/>
    </source>
</evidence>
<dbReference type="GeneID" id="82202016"/>
<dbReference type="EMBL" id="MPJW01000065">
    <property type="protein sequence ID" value="OLU42148.1"/>
    <property type="molecule type" value="Genomic_DNA"/>
</dbReference>
<evidence type="ECO:0000313" key="4">
    <source>
        <dbReference type="EMBL" id="OLU42148.1"/>
    </source>
</evidence>
<dbReference type="InterPro" id="IPR013783">
    <property type="entry name" value="Ig-like_fold"/>
</dbReference>
<evidence type="ECO:0000313" key="5">
    <source>
        <dbReference type="Proteomes" id="UP000186341"/>
    </source>
</evidence>
<keyword evidence="2" id="KW-1133">Transmembrane helix</keyword>
<gene>
    <name evidence="4" type="ORF">BO222_02035</name>
</gene>
<sequence>MANLQSNMRLRKGRVILLITGACILGGAGLLIYENFNPIHFRSNSPSIELGESFDPKANIRYVFMGTPDDVQISGYVNGLIPDIYEVDYLYKGKTWTIHVQVADTKAPSLVLKNVNAGLNEEVDAESFIESCSDASRFTVSIVDPEALRYSTGSRTVQIKATDEFGNSVIRNAKLTRYDDTIPPISKDTPSRRKFIAGEEFSSQIFNFTTGNEEDYRIETETDDLDMNTPGSYTVRYRFWDQDGHMTTFTETIEVIEAQDSADQDHSQNESDLAAQEDESENNEQSEETDNRSEGE</sequence>